<gene>
    <name evidence="1" type="ORF">A3A08_01740</name>
</gene>
<dbReference type="Proteomes" id="UP000176406">
    <property type="component" value="Unassembled WGS sequence"/>
</dbReference>
<organism evidence="1 2">
    <name type="scientific">Candidatus Nealsonbacteria bacterium RIFCSPLOWO2_01_FULL_41_9</name>
    <dbReference type="NCBI Taxonomy" id="1801671"/>
    <lineage>
        <taxon>Bacteria</taxon>
        <taxon>Candidatus Nealsoniibacteriota</taxon>
    </lineage>
</organism>
<name>A0A1G2EEU7_9BACT</name>
<proteinExistence type="predicted"/>
<protein>
    <submittedName>
        <fullName evidence="1">Uncharacterized protein</fullName>
    </submittedName>
</protein>
<reference evidence="1 2" key="1">
    <citation type="journal article" date="2016" name="Nat. Commun.">
        <title>Thousands of microbial genomes shed light on interconnected biogeochemical processes in an aquifer system.</title>
        <authorList>
            <person name="Anantharaman K."/>
            <person name="Brown C.T."/>
            <person name="Hug L.A."/>
            <person name="Sharon I."/>
            <person name="Castelle C.J."/>
            <person name="Probst A.J."/>
            <person name="Thomas B.C."/>
            <person name="Singh A."/>
            <person name="Wilkins M.J."/>
            <person name="Karaoz U."/>
            <person name="Brodie E.L."/>
            <person name="Williams K.H."/>
            <person name="Hubbard S.S."/>
            <person name="Banfield J.F."/>
        </authorList>
    </citation>
    <scope>NUCLEOTIDE SEQUENCE [LARGE SCALE GENOMIC DNA]</scope>
</reference>
<comment type="caution">
    <text evidence="1">The sequence shown here is derived from an EMBL/GenBank/DDBJ whole genome shotgun (WGS) entry which is preliminary data.</text>
</comment>
<dbReference type="AlphaFoldDB" id="A0A1G2EEU7"/>
<evidence type="ECO:0000313" key="1">
    <source>
        <dbReference type="EMBL" id="OGZ23861.1"/>
    </source>
</evidence>
<evidence type="ECO:0000313" key="2">
    <source>
        <dbReference type="Proteomes" id="UP000176406"/>
    </source>
</evidence>
<sequence length="119" mass="13638">MEEKAYIVTNRNSAKWNDGCPTRKPDIKGAGILCVVPAKTPQELIEIIGGEYGWRLSDKELRPAIIFLRNLFSPCSDNKNLLRYQKGPLTFFLGKDETETYIFFVETVLFMESRVKVAF</sequence>
<accession>A0A1G2EEU7</accession>
<dbReference type="EMBL" id="MHMG01000005">
    <property type="protein sequence ID" value="OGZ23861.1"/>
    <property type="molecule type" value="Genomic_DNA"/>
</dbReference>